<dbReference type="GO" id="GO:0003700">
    <property type="term" value="F:DNA-binding transcription factor activity"/>
    <property type="evidence" value="ECO:0007669"/>
    <property type="project" value="InterPro"/>
</dbReference>
<dbReference type="InterPro" id="IPR050204">
    <property type="entry name" value="AraC_XylS_family_regulators"/>
</dbReference>
<name>A0A4Y3WDW6_NITWI</name>
<feature type="region of interest" description="Disordered" evidence="4">
    <location>
        <begin position="1"/>
        <end position="28"/>
    </location>
</feature>
<reference evidence="6 7" key="1">
    <citation type="submission" date="2019-06" db="EMBL/GenBank/DDBJ databases">
        <title>Whole genome shotgun sequence of Nitrobacter winogradskyi NBRC 14297.</title>
        <authorList>
            <person name="Hosoyama A."/>
            <person name="Uohara A."/>
            <person name="Ohji S."/>
            <person name="Ichikawa N."/>
        </authorList>
    </citation>
    <scope>NUCLEOTIDE SEQUENCE [LARGE SCALE GENOMIC DNA]</scope>
    <source>
        <strain evidence="6 7">NBRC 14297</strain>
    </source>
</reference>
<dbReference type="PANTHER" id="PTHR46796:SF6">
    <property type="entry name" value="ARAC SUBFAMILY"/>
    <property type="match status" value="1"/>
</dbReference>
<feature type="compositionally biased region" description="Polar residues" evidence="4">
    <location>
        <begin position="10"/>
        <end position="20"/>
    </location>
</feature>
<dbReference type="SMART" id="SM00342">
    <property type="entry name" value="HTH_ARAC"/>
    <property type="match status" value="1"/>
</dbReference>
<dbReference type="InterPro" id="IPR018060">
    <property type="entry name" value="HTH_AraC"/>
</dbReference>
<accession>A0A4Y3WDW6</accession>
<keyword evidence="3" id="KW-0804">Transcription</keyword>
<evidence type="ECO:0000313" key="7">
    <source>
        <dbReference type="Proteomes" id="UP000318825"/>
    </source>
</evidence>
<dbReference type="GO" id="GO:0043565">
    <property type="term" value="F:sequence-specific DNA binding"/>
    <property type="evidence" value="ECO:0007669"/>
    <property type="project" value="InterPro"/>
</dbReference>
<protein>
    <recommendedName>
        <fullName evidence="5">HTH araC/xylS-type domain-containing protein</fullName>
    </recommendedName>
</protein>
<evidence type="ECO:0000256" key="1">
    <source>
        <dbReference type="ARBA" id="ARBA00023015"/>
    </source>
</evidence>
<dbReference type="Pfam" id="PF12833">
    <property type="entry name" value="HTH_18"/>
    <property type="match status" value="1"/>
</dbReference>
<proteinExistence type="predicted"/>
<evidence type="ECO:0000256" key="4">
    <source>
        <dbReference type="SAM" id="MobiDB-lite"/>
    </source>
</evidence>
<gene>
    <name evidence="6" type="ORF">NWI01_31040</name>
</gene>
<sequence length="365" mass="40550">MQRLDDGSTDAVSSIETGPTRTVGDDAAEPATPIVFSTENINPKEQFESWRETFGSLHDVEVEADRRQVFSASGQHWMLGPILFGVYETPARRIIRSSKRCAQDDIDHWYFRVSRVGRIVSRSGDDIIEAGPGELNFSTFGRPYEEDQVAGEWIAAMIPRGSLPLLSSSPPAPGVLRGAPARLLADFLLSLAERLKEASKADLPSIAEATRGMIAACVRPTEAPQQMEQVFLRERIDRIIFGNIASARLDANRLCELSCISRSSLYRVFESRGGVARHLHRLRLKLVHRDLTDPALANQPIARLAELRGLHNASSFNRAFRREFGCTPGDVRAAMQSNMPLLRLYGEQKGGSNRFHFIDLLRGAP</sequence>
<dbReference type="Proteomes" id="UP000318825">
    <property type="component" value="Unassembled WGS sequence"/>
</dbReference>
<evidence type="ECO:0000313" key="6">
    <source>
        <dbReference type="EMBL" id="GEC17212.1"/>
    </source>
</evidence>
<evidence type="ECO:0000256" key="2">
    <source>
        <dbReference type="ARBA" id="ARBA00023125"/>
    </source>
</evidence>
<dbReference type="PROSITE" id="PS00041">
    <property type="entry name" value="HTH_ARAC_FAMILY_1"/>
    <property type="match status" value="1"/>
</dbReference>
<dbReference type="AlphaFoldDB" id="A0A4Y3WDW6"/>
<dbReference type="PANTHER" id="PTHR46796">
    <property type="entry name" value="HTH-TYPE TRANSCRIPTIONAL ACTIVATOR RHAS-RELATED"/>
    <property type="match status" value="1"/>
</dbReference>
<evidence type="ECO:0000259" key="5">
    <source>
        <dbReference type="PROSITE" id="PS01124"/>
    </source>
</evidence>
<comment type="caution">
    <text evidence="6">The sequence shown here is derived from an EMBL/GenBank/DDBJ whole genome shotgun (WGS) entry which is preliminary data.</text>
</comment>
<dbReference type="InterPro" id="IPR018062">
    <property type="entry name" value="HTH_AraC-typ_CS"/>
</dbReference>
<dbReference type="RefSeq" id="WP_181410539.1">
    <property type="nucleotide sequence ID" value="NZ_BJNF01000094.1"/>
</dbReference>
<dbReference type="EMBL" id="BJNF01000094">
    <property type="protein sequence ID" value="GEC17212.1"/>
    <property type="molecule type" value="Genomic_DNA"/>
</dbReference>
<dbReference type="Gene3D" id="1.10.10.60">
    <property type="entry name" value="Homeodomain-like"/>
    <property type="match status" value="1"/>
</dbReference>
<dbReference type="SUPFAM" id="SSF46689">
    <property type="entry name" value="Homeodomain-like"/>
    <property type="match status" value="1"/>
</dbReference>
<keyword evidence="1" id="KW-0805">Transcription regulation</keyword>
<keyword evidence="2" id="KW-0238">DNA-binding</keyword>
<organism evidence="6 7">
    <name type="scientific">Nitrobacter winogradskyi</name>
    <name type="common">Nitrobacter agilis</name>
    <dbReference type="NCBI Taxonomy" id="913"/>
    <lineage>
        <taxon>Bacteria</taxon>
        <taxon>Pseudomonadati</taxon>
        <taxon>Pseudomonadota</taxon>
        <taxon>Alphaproteobacteria</taxon>
        <taxon>Hyphomicrobiales</taxon>
        <taxon>Nitrobacteraceae</taxon>
        <taxon>Nitrobacter</taxon>
    </lineage>
</organism>
<dbReference type="InterPro" id="IPR009057">
    <property type="entry name" value="Homeodomain-like_sf"/>
</dbReference>
<dbReference type="PROSITE" id="PS01124">
    <property type="entry name" value="HTH_ARAC_FAMILY_2"/>
    <property type="match status" value="1"/>
</dbReference>
<feature type="domain" description="HTH araC/xylS-type" evidence="5">
    <location>
        <begin position="234"/>
        <end position="334"/>
    </location>
</feature>
<evidence type="ECO:0000256" key="3">
    <source>
        <dbReference type="ARBA" id="ARBA00023163"/>
    </source>
</evidence>